<keyword evidence="3" id="KW-1185">Reference proteome</keyword>
<evidence type="ECO:0000313" key="3">
    <source>
        <dbReference type="Proteomes" id="UP001231189"/>
    </source>
</evidence>
<dbReference type="EMBL" id="JAUUTY010000004">
    <property type="protein sequence ID" value="KAK1644077.1"/>
    <property type="molecule type" value="Genomic_DNA"/>
</dbReference>
<organism evidence="2 3">
    <name type="scientific">Lolium multiflorum</name>
    <name type="common">Italian ryegrass</name>
    <name type="synonym">Lolium perenne subsp. multiflorum</name>
    <dbReference type="NCBI Taxonomy" id="4521"/>
    <lineage>
        <taxon>Eukaryota</taxon>
        <taxon>Viridiplantae</taxon>
        <taxon>Streptophyta</taxon>
        <taxon>Embryophyta</taxon>
        <taxon>Tracheophyta</taxon>
        <taxon>Spermatophyta</taxon>
        <taxon>Magnoliopsida</taxon>
        <taxon>Liliopsida</taxon>
        <taxon>Poales</taxon>
        <taxon>Poaceae</taxon>
        <taxon>BOP clade</taxon>
        <taxon>Pooideae</taxon>
        <taxon>Poodae</taxon>
        <taxon>Poeae</taxon>
        <taxon>Poeae Chloroplast Group 2 (Poeae type)</taxon>
        <taxon>Loliodinae</taxon>
        <taxon>Loliinae</taxon>
        <taxon>Lolium</taxon>
    </lineage>
</organism>
<evidence type="ECO:0000256" key="1">
    <source>
        <dbReference type="SAM" id="MobiDB-lite"/>
    </source>
</evidence>
<protein>
    <submittedName>
        <fullName evidence="2">Uncharacterized protein</fullName>
    </submittedName>
</protein>
<feature type="compositionally biased region" description="Low complexity" evidence="1">
    <location>
        <begin position="468"/>
        <end position="488"/>
    </location>
</feature>
<dbReference type="PANTHER" id="PTHR47481">
    <property type="match status" value="1"/>
</dbReference>
<accession>A0AAD8S254</accession>
<reference evidence="2" key="1">
    <citation type="submission" date="2023-07" db="EMBL/GenBank/DDBJ databases">
        <title>A chromosome-level genome assembly of Lolium multiflorum.</title>
        <authorList>
            <person name="Chen Y."/>
            <person name="Copetti D."/>
            <person name="Kolliker R."/>
            <person name="Studer B."/>
        </authorList>
    </citation>
    <scope>NUCLEOTIDE SEQUENCE</scope>
    <source>
        <strain evidence="2">02402/16</strain>
        <tissue evidence="2">Leaf</tissue>
    </source>
</reference>
<evidence type="ECO:0000313" key="2">
    <source>
        <dbReference type="EMBL" id="KAK1644077.1"/>
    </source>
</evidence>
<dbReference type="PANTHER" id="PTHR47481:SF31">
    <property type="entry name" value="OS01G0873500 PROTEIN"/>
    <property type="match status" value="1"/>
</dbReference>
<dbReference type="AlphaFoldDB" id="A0AAD8S254"/>
<feature type="region of interest" description="Disordered" evidence="1">
    <location>
        <begin position="454"/>
        <end position="506"/>
    </location>
</feature>
<dbReference type="Pfam" id="PF14223">
    <property type="entry name" value="Retrotran_gag_2"/>
    <property type="match status" value="1"/>
</dbReference>
<name>A0AAD8S254_LOLMU</name>
<proteinExistence type="predicted"/>
<sequence length="624" mass="64760">MSSAPPSAAVASSESAAAATDVAPGTIAAPAPVPAAVPPASVHLDNAFLPPFLAHLLNGGTAPYTTVASLGPLQSRSAGALFAGPVSSLYAGASSTSSPTAARPPPPLPSAAAPHPLVPAPLPPPAAMHPLVPAPPLPTAAHPMMRAVVPAPAAPTYTTAGPANADTAPTVYAGYGGYPGYPLYGAPYGPPPTALPSYGAFHGQGAYAAAPPYGASPSPYGASPYGVPHTYDAPSLYPAAGVPSPSAPPPASYMDVEAALAAISSPPFLFSHLLPVKLKPDNYLYWRAQVLPLLRSHYLEGFVDGTLPCPPPHHPMFRAWIAQDQAILSAIQSSLGEGVAGLVLFAATSHEVWDTLESSFSSQSTAQSMAIRTKLADTRKDNGTIAAYYNKVKKLADTLASIGEPLRDTEFTAYILAGLDSDYDSLAEVIKERKVPIRPQDLYNRLLSTEQRLNARRPDISSDTSVNAAYRGKGAARGPPAAPSTGGSTKPGAPPVQQQAARPGSSVVVVDGRPRACCAACGAAQPCQLCGLLGHVASRCHRRFKTDFLGLGNNGKGNDRQVHMAHQGHTPSYPVDSSWYMDTGATDHVTHELDKLAVQQPYHGHDKVLGDARDSNSWTRLNPH</sequence>
<feature type="region of interest" description="Disordered" evidence="1">
    <location>
        <begin position="93"/>
        <end position="117"/>
    </location>
</feature>
<gene>
    <name evidence="2" type="ORF">QYE76_061882</name>
</gene>
<comment type="caution">
    <text evidence="2">The sequence shown here is derived from an EMBL/GenBank/DDBJ whole genome shotgun (WGS) entry which is preliminary data.</text>
</comment>
<dbReference type="Proteomes" id="UP001231189">
    <property type="component" value="Unassembled WGS sequence"/>
</dbReference>